<dbReference type="InterPro" id="IPR007046">
    <property type="entry name" value="RNA_pol_sigma_54_core-bd"/>
</dbReference>
<evidence type="ECO:0000259" key="10">
    <source>
        <dbReference type="Pfam" id="PF04963"/>
    </source>
</evidence>
<evidence type="ECO:0000256" key="3">
    <source>
        <dbReference type="ARBA" id="ARBA00022679"/>
    </source>
</evidence>
<evidence type="ECO:0000313" key="11">
    <source>
        <dbReference type="EMBL" id="SIS64112.1"/>
    </source>
</evidence>
<evidence type="ECO:0000256" key="5">
    <source>
        <dbReference type="ARBA" id="ARBA00023015"/>
    </source>
</evidence>
<dbReference type="PRINTS" id="PR00045">
    <property type="entry name" value="SIGMA54FCT"/>
</dbReference>
<dbReference type="GO" id="GO:0016779">
    <property type="term" value="F:nucleotidyltransferase activity"/>
    <property type="evidence" value="ECO:0007669"/>
    <property type="project" value="UniProtKB-KW"/>
</dbReference>
<keyword evidence="3" id="KW-0808">Transferase</keyword>
<organism evidence="11 12">
    <name type="scientific">Salimicrobium flavidum</name>
    <dbReference type="NCBI Taxonomy" id="570947"/>
    <lineage>
        <taxon>Bacteria</taxon>
        <taxon>Bacillati</taxon>
        <taxon>Bacillota</taxon>
        <taxon>Bacilli</taxon>
        <taxon>Bacillales</taxon>
        <taxon>Bacillaceae</taxon>
        <taxon>Salimicrobium</taxon>
    </lineage>
</organism>
<accession>A0A1N7KR54</accession>
<evidence type="ECO:0000256" key="2">
    <source>
        <dbReference type="ARBA" id="ARBA00022478"/>
    </source>
</evidence>
<dbReference type="Gene3D" id="1.10.10.60">
    <property type="entry name" value="Homeodomain-like"/>
    <property type="match status" value="1"/>
</dbReference>
<protein>
    <submittedName>
        <fullName evidence="11">RNA polymerase, sigma 54 subunit, RpoN/SigL</fullName>
    </submittedName>
</protein>
<dbReference type="GO" id="GO:0006352">
    <property type="term" value="P:DNA-templated transcription initiation"/>
    <property type="evidence" value="ECO:0007669"/>
    <property type="project" value="InterPro"/>
</dbReference>
<dbReference type="Proteomes" id="UP000187608">
    <property type="component" value="Unassembled WGS sequence"/>
</dbReference>
<dbReference type="Pfam" id="PF00309">
    <property type="entry name" value="Sigma54_AID"/>
    <property type="match status" value="1"/>
</dbReference>
<dbReference type="PROSITE" id="PS00718">
    <property type="entry name" value="SIGMA54_2"/>
    <property type="match status" value="1"/>
</dbReference>
<dbReference type="Pfam" id="PF04552">
    <property type="entry name" value="Sigma54_DBD"/>
    <property type="match status" value="1"/>
</dbReference>
<dbReference type="PIRSF" id="PIRSF000774">
    <property type="entry name" value="RpoN"/>
    <property type="match status" value="1"/>
</dbReference>
<reference evidence="12" key="1">
    <citation type="submission" date="2017-01" db="EMBL/GenBank/DDBJ databases">
        <authorList>
            <person name="Varghese N."/>
            <person name="Submissions S."/>
        </authorList>
    </citation>
    <scope>NUCLEOTIDE SEQUENCE [LARGE SCALE GENOMIC DNA]</scope>
    <source>
        <strain evidence="12">DSM 23127</strain>
    </source>
</reference>
<keyword evidence="5" id="KW-0805">Transcription regulation</keyword>
<proteinExistence type="inferred from homology"/>
<feature type="domain" description="RNA polymerase sigma factor 54 DNA-binding" evidence="9">
    <location>
        <begin position="266"/>
        <end position="418"/>
    </location>
</feature>
<dbReference type="Pfam" id="PF04963">
    <property type="entry name" value="Sigma54_CBD"/>
    <property type="match status" value="1"/>
</dbReference>
<dbReference type="AlphaFoldDB" id="A0A1N7KR54"/>
<evidence type="ECO:0000256" key="6">
    <source>
        <dbReference type="ARBA" id="ARBA00023082"/>
    </source>
</evidence>
<evidence type="ECO:0000256" key="4">
    <source>
        <dbReference type="ARBA" id="ARBA00022695"/>
    </source>
</evidence>
<gene>
    <name evidence="11" type="ORF">SAMN05421687_11624</name>
</gene>
<dbReference type="InterPro" id="IPR038709">
    <property type="entry name" value="RpoN_core-bd_sf"/>
</dbReference>
<dbReference type="GO" id="GO:0016987">
    <property type="term" value="F:sigma factor activity"/>
    <property type="evidence" value="ECO:0007669"/>
    <property type="project" value="UniProtKB-KW"/>
</dbReference>
<dbReference type="RefSeq" id="WP_076560736.1">
    <property type="nucleotide sequence ID" value="NZ_FTOC01000016.1"/>
</dbReference>
<dbReference type="GO" id="GO:0001216">
    <property type="term" value="F:DNA-binding transcription activator activity"/>
    <property type="evidence" value="ECO:0007669"/>
    <property type="project" value="InterPro"/>
</dbReference>
<evidence type="ECO:0000313" key="12">
    <source>
        <dbReference type="Proteomes" id="UP000187608"/>
    </source>
</evidence>
<keyword evidence="7" id="KW-0238">DNA-binding</keyword>
<keyword evidence="4" id="KW-0548">Nucleotidyltransferase</keyword>
<dbReference type="InterPro" id="IPR000394">
    <property type="entry name" value="RNA_pol_sigma_54"/>
</dbReference>
<evidence type="ECO:0000256" key="7">
    <source>
        <dbReference type="ARBA" id="ARBA00023125"/>
    </source>
</evidence>
<keyword evidence="12" id="KW-1185">Reference proteome</keyword>
<name>A0A1N7KR54_9BACI</name>
<dbReference type="Gene3D" id="1.10.10.1330">
    <property type="entry name" value="RNA polymerase sigma-54 factor, core-binding domain"/>
    <property type="match status" value="1"/>
</dbReference>
<dbReference type="EMBL" id="FTOC01000016">
    <property type="protein sequence ID" value="SIS64112.1"/>
    <property type="molecule type" value="Genomic_DNA"/>
</dbReference>
<dbReference type="PANTHER" id="PTHR32248">
    <property type="entry name" value="RNA POLYMERASE SIGMA-54 FACTOR"/>
    <property type="match status" value="1"/>
</dbReference>
<keyword evidence="6" id="KW-0731">Sigma factor</keyword>
<dbReference type="NCBIfam" id="TIGR02395">
    <property type="entry name" value="rpoN_sigma"/>
    <property type="match status" value="1"/>
</dbReference>
<dbReference type="PROSITE" id="PS50044">
    <property type="entry name" value="SIGMA54_3"/>
    <property type="match status" value="1"/>
</dbReference>
<evidence type="ECO:0000256" key="8">
    <source>
        <dbReference type="ARBA" id="ARBA00023163"/>
    </source>
</evidence>
<evidence type="ECO:0000259" key="9">
    <source>
        <dbReference type="Pfam" id="PF04552"/>
    </source>
</evidence>
<dbReference type="STRING" id="570947.SAMN05421687_11624"/>
<comment type="similarity">
    <text evidence="1">Belongs to the sigma-54 factor family.</text>
</comment>
<dbReference type="PANTHER" id="PTHR32248:SF4">
    <property type="entry name" value="RNA POLYMERASE SIGMA-54 FACTOR"/>
    <property type="match status" value="1"/>
</dbReference>
<dbReference type="InterPro" id="IPR007634">
    <property type="entry name" value="RNA_pol_sigma_54_DNA-bd"/>
</dbReference>
<keyword evidence="2" id="KW-0240">DNA-directed RNA polymerase</keyword>
<dbReference type="OrthoDB" id="9814402at2"/>
<sequence length="418" mass="48220">MKLEMETKQTQQPKMNVSLQQALQLLQLSAVELKEYIEKEALENPWIDLKEPSFSSSRPDTDMTDTPLFEKNQHPDLYEDLQMQTAFLDVSEEKKEIIRYFILALNEKGYLVDPLEHLADACNTPISKAEDCLHHLQSLEPAGIGARTVEECLLIQARRFFPGDKALSLLISKYLQEAAEEQRDTLCSTLSLTSRDLDRRLERLRTLHPKPGLTTGTTGADYIIPDLYIRKQGETYTVVLNKQVIPQLELNEDYKKIMKQYKETSSFLKEKRRTFQWLKRSIEQRQWTLLAIANEIIQQQPTLAIKGICSLEPLTRKEIAESLEIHESTVSRAVRNKVVETPNGTYYMEEFFPSRTKNGTSSAVIKNRIHELVKHEDPAYPLSDQKLKKLLACESLYASRRTVAKYRATLEILSSEKR</sequence>
<dbReference type="GO" id="GO:0003677">
    <property type="term" value="F:DNA binding"/>
    <property type="evidence" value="ECO:0007669"/>
    <property type="project" value="UniProtKB-KW"/>
</dbReference>
<evidence type="ECO:0000256" key="1">
    <source>
        <dbReference type="ARBA" id="ARBA00008798"/>
    </source>
</evidence>
<feature type="domain" description="RNA polymerase sigma factor 54 core-binding" evidence="10">
    <location>
        <begin position="72"/>
        <end position="254"/>
    </location>
</feature>
<keyword evidence="8" id="KW-0804">Transcription</keyword>
<dbReference type="GO" id="GO:0000428">
    <property type="term" value="C:DNA-directed RNA polymerase complex"/>
    <property type="evidence" value="ECO:0007669"/>
    <property type="project" value="UniProtKB-KW"/>
</dbReference>